<accession>A0A836BTD6</accession>
<gene>
    <name evidence="3" type="ORF">HYH03_014655</name>
</gene>
<feature type="signal peptide" evidence="2">
    <location>
        <begin position="1"/>
        <end position="34"/>
    </location>
</feature>
<feature type="region of interest" description="Disordered" evidence="1">
    <location>
        <begin position="121"/>
        <end position="160"/>
    </location>
</feature>
<evidence type="ECO:0000256" key="1">
    <source>
        <dbReference type="SAM" id="MobiDB-lite"/>
    </source>
</evidence>
<name>A0A836BTD6_9CHLO</name>
<organism evidence="3 4">
    <name type="scientific">Edaphochlamys debaryana</name>
    <dbReference type="NCBI Taxonomy" id="47281"/>
    <lineage>
        <taxon>Eukaryota</taxon>
        <taxon>Viridiplantae</taxon>
        <taxon>Chlorophyta</taxon>
        <taxon>core chlorophytes</taxon>
        <taxon>Chlorophyceae</taxon>
        <taxon>CS clade</taxon>
        <taxon>Chlamydomonadales</taxon>
        <taxon>Chlamydomonadales incertae sedis</taxon>
        <taxon>Edaphochlamys</taxon>
    </lineage>
</organism>
<dbReference type="Gene3D" id="2.40.10.10">
    <property type="entry name" value="Trypsin-like serine proteases"/>
    <property type="match status" value="2"/>
</dbReference>
<dbReference type="Proteomes" id="UP000612055">
    <property type="component" value="Unassembled WGS sequence"/>
</dbReference>
<feature type="chain" id="PRO_5032723536" evidence="2">
    <location>
        <begin position="35"/>
        <end position="282"/>
    </location>
</feature>
<dbReference type="InterPro" id="IPR043504">
    <property type="entry name" value="Peptidase_S1_PA_chymotrypsin"/>
</dbReference>
<comment type="caution">
    <text evidence="3">The sequence shown here is derived from an EMBL/GenBank/DDBJ whole genome shotgun (WGS) entry which is preliminary data.</text>
</comment>
<keyword evidence="2" id="KW-0732">Signal</keyword>
<feature type="compositionally biased region" description="Basic and acidic residues" evidence="1">
    <location>
        <begin position="138"/>
        <end position="147"/>
    </location>
</feature>
<sequence>MAKHRHQRVLLRQPRAASRYVLLLLGLLASRALAAPSCSRCPNTYDPVVDDATGKPFYNKCLAQCQLPANAKLSKTSKAGEPDFLQLMPTPAADALASAAEVTGDVINRFAEEGFFYVGRPGNGPDPKGSQGNASGNKTKDDNDSRSKTAKGSPSGTSALLRFTLPEGDMYIKVVTKKDEDELKAKYQGPEVEVTNPWYPYTAWSYDIGLLALAYHIPADSLGWLTNPPCWDTYYALSTAGYPGDKTDYSMWAQQIGFTTNVCQGDSNKNFFFDNGGGQSGS</sequence>
<proteinExistence type="predicted"/>
<dbReference type="EMBL" id="JAEHOE010000108">
    <property type="protein sequence ID" value="KAG2486729.1"/>
    <property type="molecule type" value="Genomic_DNA"/>
</dbReference>
<protein>
    <submittedName>
        <fullName evidence="3">Uncharacterized protein</fullName>
    </submittedName>
</protein>
<evidence type="ECO:0000313" key="3">
    <source>
        <dbReference type="EMBL" id="KAG2486729.1"/>
    </source>
</evidence>
<dbReference type="AlphaFoldDB" id="A0A836BTD6"/>
<keyword evidence="4" id="KW-1185">Reference proteome</keyword>
<evidence type="ECO:0000313" key="4">
    <source>
        <dbReference type="Proteomes" id="UP000612055"/>
    </source>
</evidence>
<reference evidence="3" key="1">
    <citation type="journal article" date="2020" name="bioRxiv">
        <title>Comparative genomics of Chlamydomonas.</title>
        <authorList>
            <person name="Craig R.J."/>
            <person name="Hasan A.R."/>
            <person name="Ness R.W."/>
            <person name="Keightley P.D."/>
        </authorList>
    </citation>
    <scope>NUCLEOTIDE SEQUENCE</scope>
    <source>
        <strain evidence="3">CCAP 11/70</strain>
    </source>
</reference>
<dbReference type="OrthoDB" id="543966at2759"/>
<evidence type="ECO:0000256" key="2">
    <source>
        <dbReference type="SAM" id="SignalP"/>
    </source>
</evidence>